<dbReference type="AlphaFoldDB" id="A7MI77"/>
<dbReference type="Proteomes" id="UP000000260">
    <property type="component" value="Chromosome"/>
</dbReference>
<dbReference type="HOGENOM" id="CLU_162051_0_0_6"/>
<accession>A7MI77</accession>
<keyword evidence="2" id="KW-1185">Reference proteome</keyword>
<dbReference type="KEGG" id="esa:ESA_03071"/>
<protein>
    <submittedName>
        <fullName evidence="1">Uncharacterized protein</fullName>
    </submittedName>
</protein>
<sequence length="99" mass="11724">MKMSDFSELVSFTKDRDAQTTETRYFTQHYSKSTRFNGRRGSILNQELVIKGDLRYPYFEASMEMKDFPRCSSEREAALKLAEWMQRMGAAIENYWSEP</sequence>
<organism evidence="1 2">
    <name type="scientific">Cronobacter sakazakii (strain ATCC BAA-894)</name>
    <name type="common">Enterobacter sakazakii</name>
    <dbReference type="NCBI Taxonomy" id="290339"/>
    <lineage>
        <taxon>Bacteria</taxon>
        <taxon>Pseudomonadati</taxon>
        <taxon>Pseudomonadota</taxon>
        <taxon>Gammaproteobacteria</taxon>
        <taxon>Enterobacterales</taxon>
        <taxon>Enterobacteriaceae</taxon>
        <taxon>Cronobacter</taxon>
    </lineage>
</organism>
<reference evidence="1 2" key="1">
    <citation type="journal article" date="2010" name="PLoS ONE">
        <title>Genome sequence of Cronobacter sakazakii BAA-894 and comparative genomic hybridization analysis with other Cronobacter species.</title>
        <authorList>
            <person name="Kucerova E."/>
            <person name="Clifton S.W."/>
            <person name="Xia X.Q."/>
            <person name="Long F."/>
            <person name="Porwollik S."/>
            <person name="Fulton L."/>
            <person name="Fronick C."/>
            <person name="Minx P."/>
            <person name="Kyung K."/>
            <person name="Warren W."/>
            <person name="Fulton R."/>
            <person name="Feng D."/>
            <person name="Wollam A."/>
            <person name="Shah N."/>
            <person name="Bhonagiri V."/>
            <person name="Nash W.E."/>
            <person name="Hallsworth-Pepin K."/>
            <person name="Wilson R.K."/>
            <person name="McClelland M."/>
            <person name="Forsythe S.J."/>
        </authorList>
    </citation>
    <scope>NUCLEOTIDE SEQUENCE [LARGE SCALE GENOMIC DNA]</scope>
    <source>
        <strain evidence="1 2">ATCC BAA-894</strain>
    </source>
</reference>
<dbReference type="EMBL" id="CP000783">
    <property type="protein sequence ID" value="ABU78300.1"/>
    <property type="molecule type" value="Genomic_DNA"/>
</dbReference>
<name>A7MI77_CROS8</name>
<proteinExistence type="predicted"/>
<gene>
    <name evidence="1" type="ordered locus">ESA_03071</name>
</gene>
<evidence type="ECO:0000313" key="2">
    <source>
        <dbReference type="Proteomes" id="UP000000260"/>
    </source>
</evidence>
<evidence type="ECO:0000313" key="1">
    <source>
        <dbReference type="EMBL" id="ABU78300.1"/>
    </source>
</evidence>